<feature type="region of interest" description="Disordered" evidence="1">
    <location>
        <begin position="336"/>
        <end position="410"/>
    </location>
</feature>
<protein>
    <submittedName>
        <fullName evidence="2">CRT10-domain-containing protein</fullName>
    </submittedName>
</protein>
<sequence length="782" mass="87053">MASLDDSVSSFVDVAASLNQALPQAGPISSTPDYLNAITSSSSHNIDGSSSSSAPGHSSSSSARRDPADYADDDYDDDDDDDDDYPDNYSDNYNSEDSEDTDAEDDEYGESEDFRQRRNITYDFHPVHTPLNQIRSPMARTAGISQAAEDKTPLFLDVEPIGRQKIAFARLETWRNNLVGVSRYGFIFIADGVKIKVFKMLSSSRPELTLFTQLTPPKTNPPTRTQILGANNPMDLFCINALRMGSLGGEEHFAVLTDAGQCHVYATSAILRGHDKEGAGERARDMLPIETLQVEKSAWGVDFHDRECLVAVSDNTRSITVFRLGIKEALENWDHGKAQRDHTRRRQETEDFDTDYSAGSDVMATASASAAQATTTDPGEASSSSGSSSRPKTKRTRGSDELRPHEPQNKRNLDLAKFKVRIVEAHDNNIPCIQFMDIPLRESNGRVAYRACISSTAIDGDLKLWDVNTKECIASAAFPNKKGWHTKILWRHDFLNVANSDVITNVKRESFKTVDPVTLAHTETDPRLVLSFPTKSHNPYMNIFFRHQRHDSPFKIYDSAGTPLSAFETVIDSSTRPTMLSQERLDAEFLGVPTSQVSATPSAYLLHPTMSDKKRNETYIIDDLIVYHGSLYQTRLLDFSPDNGEMQLCNMCPTVFGTRVDYEKFSASYDRLNMAITIRELACLIVATQQGSVSIFKCCRVDDTRQAGLRQEYVIGRVKNSGSTNPLIGLDVAVVDSQADAYHRRYLLFVVFINGTVETYEIGRSRNAASGDDVLDFEEHVF</sequence>
<feature type="compositionally biased region" description="Low complexity" evidence="1">
    <location>
        <begin position="364"/>
        <end position="390"/>
    </location>
</feature>
<evidence type="ECO:0000313" key="3">
    <source>
        <dbReference type="Proteomes" id="UP001498771"/>
    </source>
</evidence>
<feature type="compositionally biased region" description="Acidic residues" evidence="1">
    <location>
        <begin position="69"/>
        <end position="86"/>
    </location>
</feature>
<organism evidence="2 3">
    <name type="scientific">Myxozyma melibiosi</name>
    <dbReference type="NCBI Taxonomy" id="54550"/>
    <lineage>
        <taxon>Eukaryota</taxon>
        <taxon>Fungi</taxon>
        <taxon>Dikarya</taxon>
        <taxon>Ascomycota</taxon>
        <taxon>Saccharomycotina</taxon>
        <taxon>Lipomycetes</taxon>
        <taxon>Lipomycetales</taxon>
        <taxon>Lipomycetaceae</taxon>
        <taxon>Myxozyma</taxon>
    </lineage>
</organism>
<dbReference type="RefSeq" id="XP_064771099.1">
    <property type="nucleotide sequence ID" value="XM_064915044.1"/>
</dbReference>
<dbReference type="InterPro" id="IPR014839">
    <property type="entry name" value="Crt10"/>
</dbReference>
<name>A0ABR1FE05_9ASCO</name>
<evidence type="ECO:0000256" key="1">
    <source>
        <dbReference type="SAM" id="MobiDB-lite"/>
    </source>
</evidence>
<dbReference type="InterPro" id="IPR036322">
    <property type="entry name" value="WD40_repeat_dom_sf"/>
</dbReference>
<dbReference type="SUPFAM" id="SSF50978">
    <property type="entry name" value="WD40 repeat-like"/>
    <property type="match status" value="1"/>
</dbReference>
<keyword evidence="3" id="KW-1185">Reference proteome</keyword>
<evidence type="ECO:0000313" key="2">
    <source>
        <dbReference type="EMBL" id="KAK7208066.1"/>
    </source>
</evidence>
<accession>A0ABR1FE05</accession>
<feature type="compositionally biased region" description="Acidic residues" evidence="1">
    <location>
        <begin position="94"/>
        <end position="111"/>
    </location>
</feature>
<feature type="compositionally biased region" description="Polar residues" evidence="1">
    <location>
        <begin position="22"/>
        <end position="39"/>
    </location>
</feature>
<dbReference type="Pfam" id="PF08728">
    <property type="entry name" value="CRT10"/>
    <property type="match status" value="2"/>
</dbReference>
<feature type="region of interest" description="Disordered" evidence="1">
    <location>
        <begin position="22"/>
        <end position="118"/>
    </location>
</feature>
<dbReference type="Proteomes" id="UP001498771">
    <property type="component" value="Unassembled WGS sequence"/>
</dbReference>
<dbReference type="GeneID" id="90040556"/>
<gene>
    <name evidence="2" type="ORF">BZA70DRAFT_33726</name>
</gene>
<feature type="compositionally biased region" description="Basic and acidic residues" evidence="1">
    <location>
        <begin position="336"/>
        <end position="349"/>
    </location>
</feature>
<proteinExistence type="predicted"/>
<dbReference type="EMBL" id="JBBJBU010000001">
    <property type="protein sequence ID" value="KAK7208066.1"/>
    <property type="molecule type" value="Genomic_DNA"/>
</dbReference>
<dbReference type="InterPro" id="IPR015943">
    <property type="entry name" value="WD40/YVTN_repeat-like_dom_sf"/>
</dbReference>
<dbReference type="Gene3D" id="2.130.10.10">
    <property type="entry name" value="YVTN repeat-like/Quinoprotein amine dehydrogenase"/>
    <property type="match status" value="1"/>
</dbReference>
<reference evidence="2 3" key="1">
    <citation type="submission" date="2024-03" db="EMBL/GenBank/DDBJ databases">
        <title>Genome-scale model development and genomic sequencing of the oleaginous clade Lipomyces.</title>
        <authorList>
            <consortium name="Lawrence Berkeley National Laboratory"/>
            <person name="Czajka J.J."/>
            <person name="Han Y."/>
            <person name="Kim J."/>
            <person name="Mondo S.J."/>
            <person name="Hofstad B.A."/>
            <person name="Robles A."/>
            <person name="Haridas S."/>
            <person name="Riley R."/>
            <person name="LaButti K."/>
            <person name="Pangilinan J."/>
            <person name="Andreopoulos W."/>
            <person name="Lipzen A."/>
            <person name="Yan J."/>
            <person name="Wang M."/>
            <person name="Ng V."/>
            <person name="Grigoriev I.V."/>
            <person name="Spatafora J.W."/>
            <person name="Magnuson J.K."/>
            <person name="Baker S.E."/>
            <person name="Pomraning K.R."/>
        </authorList>
    </citation>
    <scope>NUCLEOTIDE SEQUENCE [LARGE SCALE GENOMIC DNA]</scope>
    <source>
        <strain evidence="2 3">Phaff 52-87</strain>
    </source>
</reference>
<feature type="compositionally biased region" description="Basic and acidic residues" evidence="1">
    <location>
        <begin position="397"/>
        <end position="410"/>
    </location>
</feature>
<feature type="compositionally biased region" description="Low complexity" evidence="1">
    <location>
        <begin position="40"/>
        <end position="62"/>
    </location>
</feature>
<comment type="caution">
    <text evidence="2">The sequence shown here is derived from an EMBL/GenBank/DDBJ whole genome shotgun (WGS) entry which is preliminary data.</text>
</comment>